<evidence type="ECO:0000256" key="2">
    <source>
        <dbReference type="ARBA" id="ARBA00022679"/>
    </source>
</evidence>
<dbReference type="InterPro" id="IPR050205">
    <property type="entry name" value="CDPK_Ser/Thr_kinases"/>
</dbReference>
<evidence type="ECO:0000256" key="1">
    <source>
        <dbReference type="ARBA" id="ARBA00022527"/>
    </source>
</evidence>
<evidence type="ECO:0000256" key="4">
    <source>
        <dbReference type="ARBA" id="ARBA00022777"/>
    </source>
</evidence>
<dbReference type="Gene3D" id="3.30.200.20">
    <property type="entry name" value="Phosphorylase Kinase, domain 1"/>
    <property type="match status" value="1"/>
</dbReference>
<keyword evidence="3" id="KW-0547">Nucleotide-binding</keyword>
<dbReference type="InterPro" id="IPR000719">
    <property type="entry name" value="Prot_kinase_dom"/>
</dbReference>
<dbReference type="SMART" id="SM00220">
    <property type="entry name" value="S_TKc"/>
    <property type="match status" value="1"/>
</dbReference>
<dbReference type="AlphaFoldDB" id="A0A0D2MVS3"/>
<keyword evidence="2" id="KW-0808">Transferase</keyword>
<accession>A0A0D2MVS3</accession>
<feature type="domain" description="Protein kinase" evidence="6">
    <location>
        <begin position="1"/>
        <end position="181"/>
    </location>
</feature>
<dbReference type="SUPFAM" id="SSF56112">
    <property type="entry name" value="Protein kinase-like (PK-like)"/>
    <property type="match status" value="1"/>
</dbReference>
<protein>
    <recommendedName>
        <fullName evidence="6">Protein kinase domain-containing protein</fullName>
    </recommendedName>
</protein>
<dbReference type="Gene3D" id="1.10.510.10">
    <property type="entry name" value="Transferase(Phosphotransferase) domain 1"/>
    <property type="match status" value="1"/>
</dbReference>
<dbReference type="Pfam" id="PF00069">
    <property type="entry name" value="Pkinase"/>
    <property type="match status" value="1"/>
</dbReference>
<dbReference type="PROSITE" id="PS00108">
    <property type="entry name" value="PROTEIN_KINASE_ST"/>
    <property type="match status" value="1"/>
</dbReference>
<dbReference type="KEGG" id="mng:MNEG_1339"/>
<dbReference type="InterPro" id="IPR011009">
    <property type="entry name" value="Kinase-like_dom_sf"/>
</dbReference>
<dbReference type="OrthoDB" id="40902at2759"/>
<dbReference type="PANTHER" id="PTHR24349">
    <property type="entry name" value="SERINE/THREONINE-PROTEIN KINASE"/>
    <property type="match status" value="1"/>
</dbReference>
<evidence type="ECO:0000313" key="8">
    <source>
        <dbReference type="Proteomes" id="UP000054498"/>
    </source>
</evidence>
<gene>
    <name evidence="7" type="ORF">MNEG_1339</name>
</gene>
<organism evidence="7 8">
    <name type="scientific">Monoraphidium neglectum</name>
    <dbReference type="NCBI Taxonomy" id="145388"/>
    <lineage>
        <taxon>Eukaryota</taxon>
        <taxon>Viridiplantae</taxon>
        <taxon>Chlorophyta</taxon>
        <taxon>core chlorophytes</taxon>
        <taxon>Chlorophyceae</taxon>
        <taxon>CS clade</taxon>
        <taxon>Sphaeropleales</taxon>
        <taxon>Selenastraceae</taxon>
        <taxon>Monoraphidium</taxon>
    </lineage>
</organism>
<keyword evidence="8" id="KW-1185">Reference proteome</keyword>
<dbReference type="GO" id="GO:0004674">
    <property type="term" value="F:protein serine/threonine kinase activity"/>
    <property type="evidence" value="ECO:0007669"/>
    <property type="project" value="UniProtKB-KW"/>
</dbReference>
<evidence type="ECO:0000259" key="6">
    <source>
        <dbReference type="PROSITE" id="PS50011"/>
    </source>
</evidence>
<name>A0A0D2MVS3_9CHLO</name>
<reference evidence="7 8" key="1">
    <citation type="journal article" date="2013" name="BMC Genomics">
        <title>Reconstruction of the lipid metabolism for the microalga Monoraphidium neglectum from its genome sequence reveals characteristics suitable for biofuel production.</title>
        <authorList>
            <person name="Bogen C."/>
            <person name="Al-Dilaimi A."/>
            <person name="Albersmeier A."/>
            <person name="Wichmann J."/>
            <person name="Grundmann M."/>
            <person name="Rupp O."/>
            <person name="Lauersen K.J."/>
            <person name="Blifernez-Klassen O."/>
            <person name="Kalinowski J."/>
            <person name="Goesmann A."/>
            <person name="Mussgnug J.H."/>
            <person name="Kruse O."/>
        </authorList>
    </citation>
    <scope>NUCLEOTIDE SEQUENCE [LARGE SCALE GENOMIC DNA]</scope>
    <source>
        <strain evidence="7 8">SAG 48.87</strain>
    </source>
</reference>
<proteinExistence type="predicted"/>
<dbReference type="GO" id="GO:0005524">
    <property type="term" value="F:ATP binding"/>
    <property type="evidence" value="ECO:0007669"/>
    <property type="project" value="UniProtKB-KW"/>
</dbReference>
<dbReference type="RefSeq" id="XP_013905624.1">
    <property type="nucleotide sequence ID" value="XM_014050170.1"/>
</dbReference>
<dbReference type="Proteomes" id="UP000054498">
    <property type="component" value="Unassembled WGS sequence"/>
</dbReference>
<sequence>MRIATDKASGAKRACKSILKRRVEGAGDAVDVRKELDVMLHLAGEGAREHKQLQLCVLVHIVMEYCEGGDLVKRIIDKGHYTERDAAAAIRTVLEVIAYSHDMGCMHRDIKPDNCLLADTSDSAPLKIADWGYADFFRQGQKLKGDVGTSFYMAPNCPTHYLAPQPHPLFTKSSPAWPSHS</sequence>
<evidence type="ECO:0000313" key="7">
    <source>
        <dbReference type="EMBL" id="KIZ06605.1"/>
    </source>
</evidence>
<keyword evidence="1" id="KW-0723">Serine/threonine-protein kinase</keyword>
<dbReference type="GeneID" id="25730847"/>
<evidence type="ECO:0000256" key="3">
    <source>
        <dbReference type="ARBA" id="ARBA00022741"/>
    </source>
</evidence>
<dbReference type="InterPro" id="IPR008271">
    <property type="entry name" value="Ser/Thr_kinase_AS"/>
</dbReference>
<evidence type="ECO:0000256" key="5">
    <source>
        <dbReference type="ARBA" id="ARBA00022840"/>
    </source>
</evidence>
<dbReference type="EMBL" id="KK100351">
    <property type="protein sequence ID" value="KIZ06605.1"/>
    <property type="molecule type" value="Genomic_DNA"/>
</dbReference>
<keyword evidence="5" id="KW-0067">ATP-binding</keyword>
<dbReference type="PROSITE" id="PS50011">
    <property type="entry name" value="PROTEIN_KINASE_DOM"/>
    <property type="match status" value="1"/>
</dbReference>
<keyword evidence="4" id="KW-0418">Kinase</keyword>